<dbReference type="Proteomes" id="UP000226437">
    <property type="component" value="Unassembled WGS sequence"/>
</dbReference>
<keyword evidence="3" id="KW-1185">Reference proteome</keyword>
<protein>
    <submittedName>
        <fullName evidence="2">Uncharacterized protein</fullName>
    </submittedName>
</protein>
<evidence type="ECO:0000313" key="3">
    <source>
        <dbReference type="Proteomes" id="UP000226437"/>
    </source>
</evidence>
<comment type="caution">
    <text evidence="2">The sequence shown here is derived from an EMBL/GenBank/DDBJ whole genome shotgun (WGS) entry which is preliminary data.</text>
</comment>
<dbReference type="EMBL" id="PDLO01000001">
    <property type="protein sequence ID" value="PHL00373.1"/>
    <property type="molecule type" value="Genomic_DNA"/>
</dbReference>
<dbReference type="AlphaFoldDB" id="A0A2G0CK71"/>
<accession>A0A2G0CK71</accession>
<feature type="region of interest" description="Disordered" evidence="1">
    <location>
        <begin position="148"/>
        <end position="170"/>
    </location>
</feature>
<feature type="region of interest" description="Disordered" evidence="1">
    <location>
        <begin position="39"/>
        <end position="60"/>
    </location>
</feature>
<organism evidence="2 3">
    <name type="scientific">Neolewinella marina</name>
    <dbReference type="NCBI Taxonomy" id="438751"/>
    <lineage>
        <taxon>Bacteria</taxon>
        <taxon>Pseudomonadati</taxon>
        <taxon>Bacteroidota</taxon>
        <taxon>Saprospiria</taxon>
        <taxon>Saprospirales</taxon>
        <taxon>Lewinellaceae</taxon>
        <taxon>Neolewinella</taxon>
    </lineage>
</organism>
<dbReference type="RefSeq" id="WP_099105352.1">
    <property type="nucleotide sequence ID" value="NZ_JAATJF010000001.1"/>
</dbReference>
<sequence>MARKKDRVKIENRSTNTSDLDVKALDEYLVGGMDCVRFKKRPGDSGFDPKQPSGKPPNKHYDCQLLLLTVPKGFRRIHFVEIADDKGNSTTPSDKFGDPLAEPASKFEPVLLHVIYDLDTTSKPGLTDQELHLPKVAQDHCARQGLEQPKSVGTRTPCAKSSAKSWTGSSTDGQALFVRYKWNEIYKNNNNTSDSHQDTHDEMTKIFNSKNDIAMAAMVAPDRTVIWVPFLEGNEVGAGQGSYRIEKWKDDHPYELGPVIYLDKPGIWVDPELRFRV</sequence>
<proteinExistence type="predicted"/>
<evidence type="ECO:0000313" key="2">
    <source>
        <dbReference type="EMBL" id="PHL00373.1"/>
    </source>
</evidence>
<gene>
    <name evidence="2" type="ORF">CGL56_04885</name>
</gene>
<reference evidence="2 3" key="1">
    <citation type="submission" date="2017-10" db="EMBL/GenBank/DDBJ databases">
        <title>The draft genome sequence of Lewinella marina KCTC 32374.</title>
        <authorList>
            <person name="Wang K."/>
        </authorList>
    </citation>
    <scope>NUCLEOTIDE SEQUENCE [LARGE SCALE GENOMIC DNA]</scope>
    <source>
        <strain evidence="2 3">MKG-38</strain>
    </source>
</reference>
<name>A0A2G0CK71_9BACT</name>
<dbReference type="OrthoDB" id="1508150at2"/>
<evidence type="ECO:0000256" key="1">
    <source>
        <dbReference type="SAM" id="MobiDB-lite"/>
    </source>
</evidence>